<feature type="domain" description="TPM" evidence="4">
    <location>
        <begin position="28"/>
        <end position="151"/>
    </location>
</feature>
<dbReference type="PANTHER" id="PTHR30373">
    <property type="entry name" value="UPF0603 PROTEIN YGCG"/>
    <property type="match status" value="1"/>
</dbReference>
<keyword evidence="2" id="KW-0472">Membrane</keyword>
<feature type="transmembrane region" description="Helical" evidence="2">
    <location>
        <begin position="184"/>
        <end position="203"/>
    </location>
</feature>
<keyword evidence="3" id="KW-0732">Signal</keyword>
<feature type="compositionally biased region" description="Gly residues" evidence="1">
    <location>
        <begin position="240"/>
        <end position="259"/>
    </location>
</feature>
<dbReference type="EMBL" id="LT840185">
    <property type="protein sequence ID" value="SMF68481.1"/>
    <property type="molecule type" value="Genomic_DNA"/>
</dbReference>
<accession>A0A1X7GEQ5</accession>
<evidence type="ECO:0000256" key="1">
    <source>
        <dbReference type="SAM" id="MobiDB-lite"/>
    </source>
</evidence>
<evidence type="ECO:0000259" key="4">
    <source>
        <dbReference type="Pfam" id="PF04536"/>
    </source>
</evidence>
<evidence type="ECO:0000256" key="2">
    <source>
        <dbReference type="SAM" id="Phobius"/>
    </source>
</evidence>
<dbReference type="Proteomes" id="UP000192934">
    <property type="component" value="Chromosome I"/>
</dbReference>
<keyword evidence="2" id="KW-1133">Transmembrane helix</keyword>
<name>A0A1X7GEQ5_9SPHN</name>
<dbReference type="InterPro" id="IPR007621">
    <property type="entry name" value="TPM_dom"/>
</dbReference>
<reference evidence="6" key="1">
    <citation type="submission" date="2017-04" db="EMBL/GenBank/DDBJ databases">
        <authorList>
            <person name="Varghese N."/>
            <person name="Submissions S."/>
        </authorList>
    </citation>
    <scope>NUCLEOTIDE SEQUENCE [LARGE SCALE GENOMIC DNA]</scope>
    <source>
        <strain evidence="6">Dd16</strain>
    </source>
</reference>
<proteinExistence type="predicted"/>
<dbReference type="Pfam" id="PF04536">
    <property type="entry name" value="TPM_phosphatase"/>
    <property type="match status" value="1"/>
</dbReference>
<keyword evidence="2" id="KW-0812">Transmembrane</keyword>
<evidence type="ECO:0000313" key="6">
    <source>
        <dbReference type="Proteomes" id="UP000192934"/>
    </source>
</evidence>
<evidence type="ECO:0000313" key="5">
    <source>
        <dbReference type="EMBL" id="SMF68481.1"/>
    </source>
</evidence>
<sequence length="282" mass="29229">MRLLLVAFAFLFAAPASAQNFPAFSGFVVDAANVLPPEVEASLTQKLDDLQRTTNHQLVVATIPDLEGRPIDDYGYQLGRAWGVGLKDANNGAILIIAPNDRAVRVEVGYGLEPVLTDAFSSIVINQQILPRFKAGDLPGGIVAGTDALVEQLSLPDAEAQARAAAAAAEYDKTHRRSEGGSSWFGLVFWGIVILFVLVPMIFRRRSRKGPWGGRRHDSSWPIVLWTIADAMSDAARSSGRGGGGWGGGGSSGGFGGGGWGGGGFSGGGGGGFGGGGASGSW</sequence>
<dbReference type="Gene3D" id="3.10.310.50">
    <property type="match status" value="1"/>
</dbReference>
<feature type="signal peptide" evidence="3">
    <location>
        <begin position="1"/>
        <end position="18"/>
    </location>
</feature>
<gene>
    <name evidence="5" type="ORF">SAMN06295910_1631</name>
</gene>
<organism evidence="5 6">
    <name type="scientific">Allosphingosinicella indica</name>
    <dbReference type="NCBI Taxonomy" id="941907"/>
    <lineage>
        <taxon>Bacteria</taxon>
        <taxon>Pseudomonadati</taxon>
        <taxon>Pseudomonadota</taxon>
        <taxon>Alphaproteobacteria</taxon>
        <taxon>Sphingomonadales</taxon>
        <taxon>Sphingomonadaceae</taxon>
        <taxon>Allosphingosinicella</taxon>
    </lineage>
</organism>
<keyword evidence="6" id="KW-1185">Reference proteome</keyword>
<protein>
    <recommendedName>
        <fullName evidence="4">TPM domain-containing protein</fullName>
    </recommendedName>
</protein>
<dbReference type="STRING" id="941907.SAMN06295910_1631"/>
<dbReference type="AlphaFoldDB" id="A0A1X7GEQ5"/>
<dbReference type="PANTHER" id="PTHR30373:SF2">
    <property type="entry name" value="UPF0603 PROTEIN YGCG"/>
    <property type="match status" value="1"/>
</dbReference>
<evidence type="ECO:0000256" key="3">
    <source>
        <dbReference type="SAM" id="SignalP"/>
    </source>
</evidence>
<feature type="region of interest" description="Disordered" evidence="1">
    <location>
        <begin position="237"/>
        <end position="259"/>
    </location>
</feature>
<feature type="chain" id="PRO_5013005023" description="TPM domain-containing protein" evidence="3">
    <location>
        <begin position="19"/>
        <end position="282"/>
    </location>
</feature>